<organism evidence="3 4">
    <name type="scientific">Microbacterium lacticum</name>
    <dbReference type="NCBI Taxonomy" id="33885"/>
    <lineage>
        <taxon>Bacteria</taxon>
        <taxon>Bacillati</taxon>
        <taxon>Actinomycetota</taxon>
        <taxon>Actinomycetes</taxon>
        <taxon>Micrococcales</taxon>
        <taxon>Microbacteriaceae</taxon>
        <taxon>Microbacterium</taxon>
    </lineage>
</organism>
<feature type="region of interest" description="Disordered" evidence="1">
    <location>
        <begin position="35"/>
        <end position="56"/>
    </location>
</feature>
<keyword evidence="4" id="KW-1185">Reference proteome</keyword>
<evidence type="ECO:0000313" key="4">
    <source>
        <dbReference type="Proteomes" id="UP000319804"/>
    </source>
</evidence>
<reference evidence="3 4" key="1">
    <citation type="submission" date="2019-06" db="EMBL/GenBank/DDBJ databases">
        <title>Sequencing the genomes of 1000 actinobacteria strains.</title>
        <authorList>
            <person name="Klenk H.-P."/>
        </authorList>
    </citation>
    <scope>NUCLEOTIDE SEQUENCE [LARGE SCALE GENOMIC DNA]</scope>
    <source>
        <strain evidence="3 4">DSM 20427</strain>
    </source>
</reference>
<accession>A0A4Y3UKY3</accession>
<proteinExistence type="predicted"/>
<dbReference type="Pfam" id="PF09250">
    <property type="entry name" value="Prim-Pol"/>
    <property type="match status" value="1"/>
</dbReference>
<comment type="caution">
    <text evidence="3">The sequence shown here is derived from an EMBL/GenBank/DDBJ whole genome shotgun (WGS) entry which is preliminary data.</text>
</comment>
<dbReference type="CDD" id="cd04859">
    <property type="entry name" value="Prim_Pol"/>
    <property type="match status" value="1"/>
</dbReference>
<dbReference type="Gene3D" id="3.40.50.300">
    <property type="entry name" value="P-loop containing nucleotide triphosphate hydrolases"/>
    <property type="match status" value="1"/>
</dbReference>
<dbReference type="AlphaFoldDB" id="A0A4Y3UKY3"/>
<gene>
    <name evidence="3" type="ORF">FHX68_0866</name>
</gene>
<dbReference type="RefSeq" id="WP_141379288.1">
    <property type="nucleotide sequence ID" value="NZ_BJNA01000004.1"/>
</dbReference>
<name>A0A4Y3UKY3_9MICO</name>
<feature type="domain" description="DNA primase/polymerase bifunctional N-terminal" evidence="2">
    <location>
        <begin position="9"/>
        <end position="181"/>
    </location>
</feature>
<dbReference type="SMART" id="SM00943">
    <property type="entry name" value="Prim-Pol"/>
    <property type="match status" value="1"/>
</dbReference>
<dbReference type="InterPro" id="IPR015330">
    <property type="entry name" value="DNA_primase/pol_bifunc_N"/>
</dbReference>
<dbReference type="SUPFAM" id="SSF52540">
    <property type="entry name" value="P-loop containing nucleoside triphosphate hydrolases"/>
    <property type="match status" value="1"/>
</dbReference>
<sequence>MTPRIGHAAKTAPVARFHYAPLDDPTAPQCLAPKSDTHDPGTCAERGKHPIGSHVRNASNDPGVIATWRRKGYNLGVVCGPSGVVILDEDELGDFERFCADHGVEVPVTYRVRSAKGWHYYFAEPVGIHFGNRTPFKKQGYNLDVRGGNAYAVAAGSAHATGVVYEAENDDAPVSVMPEWLVTYLSAPPRHEVKRDATEAVPAYAGGDAYSGGTHYERAAVNGCIAKLRALPQPWFGGAGWDEGTYTEACNLLEIANVPFFDLTVADAEALVKAHAPTDEAWGIEQVEAKIASAHQTVADRIRKDLPIDVVAEAVAKIAPDLTDLEDQVWGYHRTGYSGKPPERHAVKFAIRSAWSNREKPATVTAGENSKRSLNLVDLSAVEFEVTEWAWDNVVPLGVPTGIAGQAGIGKSTVVSWLAAGVTRGTFEGDLKGQPASVLIVAGEDDISRQLAPRLNVAGADMSRVHVLQPTIETTAGQQIETVMQLTQDLPGIRQMLIDTGAKMLILDPILSFVEGNPNAQGDVRRALDPLAALARELNIALVVVMHFKKGHGVAGEKVSGSHVWRDVLRSLLVMAIDEESDYRVVSIDKSNYSNARGKSMLFEVTGAVVQGRDTKGNVRSQLVSKAAYIGDSPKSVQDLLEAENSKRDGRRGVKEETAEVIEWICEQDEPVRWIDICIRFDVDPNAREGAGKQARTNLHRKLGRAVDRGDIRRVGKGLYHKPDGLRPIDGLGEEEY</sequence>
<evidence type="ECO:0000259" key="2">
    <source>
        <dbReference type="SMART" id="SM00943"/>
    </source>
</evidence>
<dbReference type="Proteomes" id="UP000319804">
    <property type="component" value="Unassembled WGS sequence"/>
</dbReference>
<dbReference type="InterPro" id="IPR027417">
    <property type="entry name" value="P-loop_NTPase"/>
</dbReference>
<dbReference type="Pfam" id="PF13481">
    <property type="entry name" value="AAA_25"/>
    <property type="match status" value="1"/>
</dbReference>
<dbReference type="EMBL" id="VFPS01000001">
    <property type="protein sequence ID" value="TQN00748.1"/>
    <property type="molecule type" value="Genomic_DNA"/>
</dbReference>
<protein>
    <submittedName>
        <fullName evidence="3">RecA-family ATPase</fullName>
    </submittedName>
</protein>
<dbReference type="OrthoDB" id="4926055at2"/>
<evidence type="ECO:0000313" key="3">
    <source>
        <dbReference type="EMBL" id="TQN00748.1"/>
    </source>
</evidence>
<evidence type="ECO:0000256" key="1">
    <source>
        <dbReference type="SAM" id="MobiDB-lite"/>
    </source>
</evidence>
<dbReference type="SUPFAM" id="SSF56747">
    <property type="entry name" value="Prim-pol domain"/>
    <property type="match status" value="1"/>
</dbReference>